<organism evidence="1 2">
    <name type="scientific">Acromyrmex insinuator</name>
    <dbReference type="NCBI Taxonomy" id="230686"/>
    <lineage>
        <taxon>Eukaryota</taxon>
        <taxon>Metazoa</taxon>
        <taxon>Ecdysozoa</taxon>
        <taxon>Arthropoda</taxon>
        <taxon>Hexapoda</taxon>
        <taxon>Insecta</taxon>
        <taxon>Pterygota</taxon>
        <taxon>Neoptera</taxon>
        <taxon>Endopterygota</taxon>
        <taxon>Hymenoptera</taxon>
        <taxon>Apocrita</taxon>
        <taxon>Aculeata</taxon>
        <taxon>Formicoidea</taxon>
        <taxon>Formicidae</taxon>
        <taxon>Myrmicinae</taxon>
        <taxon>Acromyrmex</taxon>
    </lineage>
</organism>
<dbReference type="Proteomes" id="UP000667349">
    <property type="component" value="Unassembled WGS sequence"/>
</dbReference>
<proteinExistence type="predicted"/>
<dbReference type="AlphaFoldDB" id="A0A836JLR0"/>
<sequence>MVNDANIIVSHLNEVVDFALDNSWRRAKVITAEGEIRASRSLKDASDVISTSPAALQVRPVEFLKPLFISDLCAH</sequence>
<dbReference type="GO" id="GO:0016020">
    <property type="term" value="C:membrane"/>
    <property type="evidence" value="ECO:0007669"/>
    <property type="project" value="InterPro"/>
</dbReference>
<keyword evidence="2" id="KW-1185">Reference proteome</keyword>
<dbReference type="PRINTS" id="PR00721">
    <property type="entry name" value="STOMATIN"/>
</dbReference>
<evidence type="ECO:0000313" key="1">
    <source>
        <dbReference type="EMBL" id="KAG5316752.1"/>
    </source>
</evidence>
<feature type="non-terminal residue" evidence="1">
    <location>
        <position position="75"/>
    </location>
</feature>
<accession>A0A836JLR0</accession>
<gene>
    <name evidence="1" type="primary">Stom</name>
    <name evidence="1" type="ORF">G6Z75_0008910</name>
</gene>
<evidence type="ECO:0000313" key="2">
    <source>
        <dbReference type="Proteomes" id="UP000667349"/>
    </source>
</evidence>
<name>A0A836JLR0_9HYME</name>
<dbReference type="EMBL" id="JAANHZ010000017">
    <property type="protein sequence ID" value="KAG5316752.1"/>
    <property type="molecule type" value="Genomic_DNA"/>
</dbReference>
<dbReference type="Gene3D" id="6.10.250.2090">
    <property type="match status" value="1"/>
</dbReference>
<protein>
    <submittedName>
        <fullName evidence="1">STOM protein</fullName>
    </submittedName>
</protein>
<feature type="non-terminal residue" evidence="1">
    <location>
        <position position="1"/>
    </location>
</feature>
<comment type="caution">
    <text evidence="1">The sequence shown here is derived from an EMBL/GenBank/DDBJ whole genome shotgun (WGS) entry which is preliminary data.</text>
</comment>
<reference evidence="1" key="1">
    <citation type="submission" date="2020-02" db="EMBL/GenBank/DDBJ databases">
        <title>Relaxed selection underlies rapid genomic changes in the transitions from sociality to social parasitism in ants.</title>
        <authorList>
            <person name="Bi X."/>
        </authorList>
    </citation>
    <scope>NUCLEOTIDE SEQUENCE</scope>
    <source>
        <strain evidence="1">BGI-DK2013a</strain>
        <tissue evidence="1">Whole body</tissue>
    </source>
</reference>
<dbReference type="InterPro" id="IPR001972">
    <property type="entry name" value="Stomatin_HflK_fam"/>
</dbReference>